<evidence type="ECO:0000256" key="4">
    <source>
        <dbReference type="ARBA" id="ARBA00011245"/>
    </source>
</evidence>
<evidence type="ECO:0000256" key="8">
    <source>
        <dbReference type="ARBA" id="ARBA00023242"/>
    </source>
</evidence>
<comment type="catalytic activity">
    <reaction evidence="22">
        <text>N(6)-methyl-dATP + H2O = N(6)-methyl-dAMP + diphosphate + H(+)</text>
        <dbReference type="Rhea" id="RHEA:67604"/>
        <dbReference type="ChEBI" id="CHEBI:15377"/>
        <dbReference type="ChEBI" id="CHEBI:15378"/>
        <dbReference type="ChEBI" id="CHEBI:33019"/>
        <dbReference type="ChEBI" id="CHEBI:169976"/>
        <dbReference type="ChEBI" id="CHEBI:172872"/>
    </reaction>
    <physiologicalReaction direction="left-to-right" evidence="22">
        <dbReference type="Rhea" id="RHEA:67605"/>
    </physiologicalReaction>
</comment>
<dbReference type="EMBL" id="KV722388">
    <property type="protein sequence ID" value="OCH91301.1"/>
    <property type="molecule type" value="Genomic_DNA"/>
</dbReference>
<dbReference type="GO" id="GO:0042262">
    <property type="term" value="P:DNA protection"/>
    <property type="evidence" value="ECO:0007669"/>
    <property type="project" value="InterPro"/>
</dbReference>
<comment type="catalytic activity">
    <reaction evidence="21">
        <text>O(6)-methyl-dGTP + H2O = O(6)-methyl-dGMP + diphosphate + H(+)</text>
        <dbReference type="Rhea" id="RHEA:67600"/>
        <dbReference type="ChEBI" id="CHEBI:15377"/>
        <dbReference type="ChEBI" id="CHEBI:15378"/>
        <dbReference type="ChEBI" id="CHEBI:33019"/>
        <dbReference type="ChEBI" id="CHEBI:169974"/>
        <dbReference type="ChEBI" id="CHEBI:169975"/>
    </reaction>
    <physiologicalReaction direction="left-to-right" evidence="21">
        <dbReference type="Rhea" id="RHEA:67601"/>
    </physiologicalReaction>
</comment>
<keyword evidence="6" id="KW-0378">Hydrolase</keyword>
<dbReference type="Proteomes" id="UP000250043">
    <property type="component" value="Unassembled WGS sequence"/>
</dbReference>
<feature type="domain" description="Nudix hydrolase" evidence="24">
    <location>
        <begin position="25"/>
        <end position="155"/>
    </location>
</feature>
<evidence type="ECO:0000256" key="6">
    <source>
        <dbReference type="ARBA" id="ARBA00022801"/>
    </source>
</evidence>
<dbReference type="InterPro" id="IPR000086">
    <property type="entry name" value="NUDIX_hydrolase_dom"/>
</dbReference>
<comment type="catalytic activity">
    <reaction evidence="9">
        <text>8-oxo-dATP + H2O = 8-oxo-dAMP + diphosphate + H(+)</text>
        <dbReference type="Rhea" id="RHEA:65396"/>
        <dbReference type="ChEBI" id="CHEBI:15377"/>
        <dbReference type="ChEBI" id="CHEBI:15378"/>
        <dbReference type="ChEBI" id="CHEBI:33019"/>
        <dbReference type="ChEBI" id="CHEBI:71361"/>
        <dbReference type="ChEBI" id="CHEBI:172871"/>
    </reaction>
    <physiologicalReaction direction="left-to-right" evidence="9">
        <dbReference type="Rhea" id="RHEA:65397"/>
    </physiologicalReaction>
</comment>
<evidence type="ECO:0000256" key="11">
    <source>
        <dbReference type="ARBA" id="ARBA00024486"/>
    </source>
</evidence>
<dbReference type="GO" id="GO:0005737">
    <property type="term" value="C:cytoplasm"/>
    <property type="evidence" value="ECO:0007669"/>
    <property type="project" value="TreeGrafter"/>
</dbReference>
<evidence type="ECO:0000256" key="9">
    <source>
        <dbReference type="ARBA" id="ARBA00024448"/>
    </source>
</evidence>
<comment type="catalytic activity">
    <reaction evidence="10">
        <text>2-oxo-dATP + H2O = 2-oxo-dAMP + diphosphate + H(+)</text>
        <dbReference type="Rhea" id="RHEA:31583"/>
        <dbReference type="ChEBI" id="CHEBI:15377"/>
        <dbReference type="ChEBI" id="CHEBI:15378"/>
        <dbReference type="ChEBI" id="CHEBI:33019"/>
        <dbReference type="ChEBI" id="CHEBI:63212"/>
        <dbReference type="ChEBI" id="CHEBI:77897"/>
        <dbReference type="EC" id="3.6.1.56"/>
    </reaction>
    <physiologicalReaction direction="left-to-right" evidence="10">
        <dbReference type="Rhea" id="RHEA:31584"/>
    </physiologicalReaction>
</comment>
<dbReference type="Pfam" id="PF00293">
    <property type="entry name" value="NUDIX"/>
    <property type="match status" value="1"/>
</dbReference>
<evidence type="ECO:0000256" key="18">
    <source>
        <dbReference type="ARBA" id="ARBA00031927"/>
    </source>
</evidence>
<evidence type="ECO:0000256" key="10">
    <source>
        <dbReference type="ARBA" id="ARBA00024459"/>
    </source>
</evidence>
<keyword evidence="5" id="KW-0479">Metal-binding</keyword>
<reference evidence="25 26" key="1">
    <citation type="submission" date="2016-07" db="EMBL/GenBank/DDBJ databases">
        <title>Draft genome of the white-rot fungus Obba rivulosa 3A-2.</title>
        <authorList>
            <consortium name="DOE Joint Genome Institute"/>
            <person name="Miettinen O."/>
            <person name="Riley R."/>
            <person name="Acob R."/>
            <person name="Barry K."/>
            <person name="Cullen D."/>
            <person name="De Vries R."/>
            <person name="Hainaut M."/>
            <person name="Hatakka A."/>
            <person name="Henrissat B."/>
            <person name="Hilden K."/>
            <person name="Kuo R."/>
            <person name="Labutti K."/>
            <person name="Lipzen A."/>
            <person name="Makela M.R."/>
            <person name="Sandor L."/>
            <person name="Spatafora J.W."/>
            <person name="Grigoriev I.V."/>
            <person name="Hibbett D.S."/>
        </authorList>
    </citation>
    <scope>NUCLEOTIDE SEQUENCE [LARGE SCALE GENOMIC DNA]</scope>
    <source>
        <strain evidence="25 26">3A-2</strain>
    </source>
</reference>
<dbReference type="PANTHER" id="PTHR43758:SF2">
    <property type="entry name" value="OXIDIZED PURINE NUCLEOSIDE TRIPHOSPHATE HYDROLASE"/>
    <property type="match status" value="1"/>
</dbReference>
<dbReference type="CDD" id="cd03427">
    <property type="entry name" value="NUDIX_MTH1_Nudt1"/>
    <property type="match status" value="1"/>
</dbReference>
<keyword evidence="26" id="KW-1185">Reference proteome</keyword>
<dbReference type="Gene3D" id="3.90.79.10">
    <property type="entry name" value="Nucleoside Triphosphate Pyrophosphohydrolase"/>
    <property type="match status" value="1"/>
</dbReference>
<name>A0A8E2DLR3_9APHY</name>
<comment type="similarity">
    <text evidence="3">Belongs to the Nudix hydrolase family.</text>
</comment>
<dbReference type="InterPro" id="IPR015797">
    <property type="entry name" value="NUDIX_hydrolase-like_dom_sf"/>
</dbReference>
<dbReference type="InterPro" id="IPR020084">
    <property type="entry name" value="NUDIX_hydrolase_CS"/>
</dbReference>
<evidence type="ECO:0000256" key="16">
    <source>
        <dbReference type="ARBA" id="ARBA00030634"/>
    </source>
</evidence>
<evidence type="ECO:0000256" key="14">
    <source>
        <dbReference type="ARBA" id="ARBA00026218"/>
    </source>
</evidence>
<comment type="function">
    <text evidence="23">Oxidized purine nucleoside triphosphate hydrolase which is a prominent sanitizer of the oxidized nucleotide pool. Catalyzes the hydrolysis of 2-oxo-dATP (2-hydroxy-dATP) into 2-oxo-dAMP. Also has a significant hydrolase activity toward 2-oxo-ATP, 8-oxo-dGTP and 8-oxo-dATP. Through the hydrolysis of oxidized purine nucleoside triphosphates, prevents their incorporation into DNA and the subsequent transversions A:T to C:G and G:C to T:A. Also catalyzes the hydrolysis of methylated purine nucleoside triphosphate preventing their integration into DNA. Through this antimutagenic activity protects cells from oxidative stress.</text>
</comment>
<comment type="catalytic activity">
    <reaction evidence="12">
        <text>2-oxo-ATP + H2O = 2-oxo-AMP + diphosphate + H(+)</text>
        <dbReference type="Rhea" id="RHEA:67392"/>
        <dbReference type="ChEBI" id="CHEBI:15377"/>
        <dbReference type="ChEBI" id="CHEBI:15378"/>
        <dbReference type="ChEBI" id="CHEBI:33019"/>
        <dbReference type="ChEBI" id="CHEBI:71395"/>
        <dbReference type="ChEBI" id="CHEBI:172878"/>
    </reaction>
    <physiologicalReaction direction="left-to-right" evidence="12">
        <dbReference type="Rhea" id="RHEA:67393"/>
    </physiologicalReaction>
</comment>
<evidence type="ECO:0000256" key="22">
    <source>
        <dbReference type="ARBA" id="ARBA00049032"/>
    </source>
</evidence>
<dbReference type="GO" id="GO:0008828">
    <property type="term" value="F:dATP diphosphatase activity"/>
    <property type="evidence" value="ECO:0007669"/>
    <property type="project" value="UniProtKB-EC"/>
</dbReference>
<organism evidence="25 26">
    <name type="scientific">Obba rivulosa</name>
    <dbReference type="NCBI Taxonomy" id="1052685"/>
    <lineage>
        <taxon>Eukaryota</taxon>
        <taxon>Fungi</taxon>
        <taxon>Dikarya</taxon>
        <taxon>Basidiomycota</taxon>
        <taxon>Agaricomycotina</taxon>
        <taxon>Agaricomycetes</taxon>
        <taxon>Polyporales</taxon>
        <taxon>Gelatoporiaceae</taxon>
        <taxon>Obba</taxon>
    </lineage>
</organism>
<sequence length="204" mass="22878">MQSIIPPGLSAGEDVTEIAKGGVQEWTPIEQVKLYTNAFILQDNKILLGYKKRGFGKDLYNGFGGKVDPGETSVEAAVRELQEEAGITAPLRHSGVLFFTVSDVAHAFYIDVYYANEYSGTIEETEEMRPQWFSVEQNATGTQHNSNKTDSEFAPIPYEQMWADDPFWLPLLIQGRPFIGRADFGADGRMQKWWFAEIPVSSDV</sequence>
<evidence type="ECO:0000256" key="3">
    <source>
        <dbReference type="ARBA" id="ARBA00005582"/>
    </source>
</evidence>
<comment type="subunit">
    <text evidence="4">Monomer.</text>
</comment>
<evidence type="ECO:0000259" key="24">
    <source>
        <dbReference type="PROSITE" id="PS51462"/>
    </source>
</evidence>
<dbReference type="OrthoDB" id="447842at2759"/>
<dbReference type="PANTHER" id="PTHR43758">
    <property type="entry name" value="7,8-DIHYDRO-8-OXOGUANINE TRIPHOSPHATASE"/>
    <property type="match status" value="1"/>
</dbReference>
<evidence type="ECO:0000256" key="13">
    <source>
        <dbReference type="ARBA" id="ARBA00026103"/>
    </source>
</evidence>
<gene>
    <name evidence="25" type="ORF">OBBRIDRAFT_812243</name>
</gene>
<comment type="catalytic activity">
    <reaction evidence="11">
        <text>8-oxo-dGTP + H2O = 8-oxo-dGMP + diphosphate + H(+)</text>
        <dbReference type="Rhea" id="RHEA:31575"/>
        <dbReference type="ChEBI" id="CHEBI:15377"/>
        <dbReference type="ChEBI" id="CHEBI:15378"/>
        <dbReference type="ChEBI" id="CHEBI:33019"/>
        <dbReference type="ChEBI" id="CHEBI:63224"/>
        <dbReference type="ChEBI" id="CHEBI:77896"/>
    </reaction>
    <physiologicalReaction direction="left-to-right" evidence="11">
        <dbReference type="Rhea" id="RHEA:31576"/>
    </physiologicalReaction>
</comment>
<comment type="catalytic activity">
    <reaction evidence="20">
        <text>N(6)-methyl-ATP + H2O = N(6)-methyl-AMP + diphosphate + H(+)</text>
        <dbReference type="Rhea" id="RHEA:67608"/>
        <dbReference type="ChEBI" id="CHEBI:15377"/>
        <dbReference type="ChEBI" id="CHEBI:15378"/>
        <dbReference type="ChEBI" id="CHEBI:33019"/>
        <dbReference type="ChEBI" id="CHEBI:144842"/>
        <dbReference type="ChEBI" id="CHEBI:172873"/>
    </reaction>
    <physiologicalReaction direction="left-to-right" evidence="20">
        <dbReference type="Rhea" id="RHEA:67609"/>
    </physiologicalReaction>
</comment>
<evidence type="ECO:0000256" key="21">
    <source>
        <dbReference type="ARBA" id="ARBA00048894"/>
    </source>
</evidence>
<dbReference type="PROSITE" id="PS51462">
    <property type="entry name" value="NUDIX"/>
    <property type="match status" value="1"/>
</dbReference>
<dbReference type="SUPFAM" id="SSF55811">
    <property type="entry name" value="Nudix"/>
    <property type="match status" value="1"/>
</dbReference>
<dbReference type="GO" id="GO:0005634">
    <property type="term" value="C:nucleus"/>
    <property type="evidence" value="ECO:0007669"/>
    <property type="project" value="UniProtKB-SubCell"/>
</dbReference>
<dbReference type="GO" id="GO:0008413">
    <property type="term" value="F:8-oxo-7,8-dihydroguanosine triphosphate pyrophosphatase activity"/>
    <property type="evidence" value="ECO:0007669"/>
    <property type="project" value="InterPro"/>
</dbReference>
<evidence type="ECO:0000256" key="5">
    <source>
        <dbReference type="ARBA" id="ARBA00022723"/>
    </source>
</evidence>
<evidence type="ECO:0000256" key="23">
    <source>
        <dbReference type="ARBA" id="ARBA00053094"/>
    </source>
</evidence>
<evidence type="ECO:0000256" key="19">
    <source>
        <dbReference type="ARBA" id="ARBA00032071"/>
    </source>
</evidence>
<evidence type="ECO:0000256" key="1">
    <source>
        <dbReference type="ARBA" id="ARBA00001946"/>
    </source>
</evidence>
<accession>A0A8E2DLR3</accession>
<comment type="subcellular location">
    <subcellularLocation>
        <location evidence="2">Nucleus</location>
    </subcellularLocation>
</comment>
<evidence type="ECO:0000256" key="17">
    <source>
        <dbReference type="ARBA" id="ARBA00030682"/>
    </source>
</evidence>
<evidence type="ECO:0000256" key="7">
    <source>
        <dbReference type="ARBA" id="ARBA00022842"/>
    </source>
</evidence>
<dbReference type="EC" id="3.6.1.56" evidence="13"/>
<keyword evidence="8" id="KW-0539">Nucleus</keyword>
<protein>
    <recommendedName>
        <fullName evidence="14">Oxidized purine nucleoside triphosphate hydrolase</fullName>
        <ecNumber evidence="13">3.6.1.56</ecNumber>
    </recommendedName>
    <alternativeName>
        <fullName evidence="18">2-hydroxy-dATP diphosphatase</fullName>
    </alternativeName>
    <alternativeName>
        <fullName evidence="17">7,8-dihydro-8-oxoguanine triphosphatase</fullName>
    </alternativeName>
    <alternativeName>
        <fullName evidence="16">8-oxo-dGTPase</fullName>
    </alternativeName>
    <alternativeName>
        <fullName evidence="19">Methylated purine nucleoside triphosphate hydrolase</fullName>
    </alternativeName>
    <alternativeName>
        <fullName evidence="15">Nucleoside diphosphate-linked moiety X motif 1</fullName>
    </alternativeName>
</protein>
<dbReference type="InterPro" id="IPR003563">
    <property type="entry name" value="8ODP"/>
</dbReference>
<dbReference type="GO" id="GO:0046872">
    <property type="term" value="F:metal ion binding"/>
    <property type="evidence" value="ECO:0007669"/>
    <property type="project" value="UniProtKB-KW"/>
</dbReference>
<evidence type="ECO:0000256" key="20">
    <source>
        <dbReference type="ARBA" id="ARBA00048002"/>
    </source>
</evidence>
<evidence type="ECO:0000313" key="26">
    <source>
        <dbReference type="Proteomes" id="UP000250043"/>
    </source>
</evidence>
<comment type="cofactor">
    <cofactor evidence="1">
        <name>Mg(2+)</name>
        <dbReference type="ChEBI" id="CHEBI:18420"/>
    </cofactor>
</comment>
<dbReference type="AlphaFoldDB" id="A0A8E2DLR3"/>
<evidence type="ECO:0000256" key="12">
    <source>
        <dbReference type="ARBA" id="ARBA00024596"/>
    </source>
</evidence>
<dbReference type="PROSITE" id="PS00893">
    <property type="entry name" value="NUDIX_BOX"/>
    <property type="match status" value="1"/>
</dbReference>
<evidence type="ECO:0000256" key="2">
    <source>
        <dbReference type="ARBA" id="ARBA00004123"/>
    </source>
</evidence>
<dbReference type="PRINTS" id="PR01403">
    <property type="entry name" value="8OXTPHPHTASE"/>
</dbReference>
<evidence type="ECO:0000256" key="15">
    <source>
        <dbReference type="ARBA" id="ARBA00029673"/>
    </source>
</evidence>
<proteinExistence type="inferred from homology"/>
<evidence type="ECO:0000313" key="25">
    <source>
        <dbReference type="EMBL" id="OCH91301.1"/>
    </source>
</evidence>
<keyword evidence="7" id="KW-0460">Magnesium</keyword>